<dbReference type="EMBL" id="GL349436">
    <property type="protein sequence ID" value="KNC52114.1"/>
    <property type="molecule type" value="Genomic_DNA"/>
</dbReference>
<comment type="caution">
    <text evidence="3">Lacks conserved residue(s) required for the propagation of feature annotation.</text>
</comment>
<dbReference type="OMA" id="RWPNEEL"/>
<dbReference type="AlphaFoldDB" id="A0A0L0DID1"/>
<dbReference type="PANTHER" id="PTHR11106">
    <property type="entry name" value="GANGLIOSIDE INDUCED DIFFERENTIATION ASSOCIATED PROTEIN 2-RELATED"/>
    <property type="match status" value="1"/>
</dbReference>
<dbReference type="eggNOG" id="KOG2633">
    <property type="taxonomic scope" value="Eukaryota"/>
</dbReference>
<dbReference type="InterPro" id="IPR002589">
    <property type="entry name" value="Macro_dom"/>
</dbReference>
<feature type="domain" description="Deacetylase sirtuin-type" evidence="4">
    <location>
        <begin position="271"/>
        <end position="562"/>
    </location>
</feature>
<dbReference type="Gene3D" id="3.40.220.10">
    <property type="entry name" value="Leucine Aminopeptidase, subunit E, domain 1"/>
    <property type="match status" value="1"/>
</dbReference>
<dbReference type="PANTHER" id="PTHR11106:SF27">
    <property type="entry name" value="MACRO DOMAIN-CONTAINING PROTEIN"/>
    <property type="match status" value="1"/>
</dbReference>
<evidence type="ECO:0000259" key="4">
    <source>
        <dbReference type="PROSITE" id="PS50305"/>
    </source>
</evidence>
<dbReference type="Gene3D" id="3.30.1600.10">
    <property type="entry name" value="SIR2/SIRT2 'Small Domain"/>
    <property type="match status" value="1"/>
</dbReference>
<dbReference type="InterPro" id="IPR029035">
    <property type="entry name" value="DHS-like_NAD/FAD-binding_dom"/>
</dbReference>
<evidence type="ECO:0000313" key="6">
    <source>
        <dbReference type="EMBL" id="KNC52114.1"/>
    </source>
</evidence>
<dbReference type="PROSITE" id="PS50305">
    <property type="entry name" value="SIRTUIN"/>
    <property type="match status" value="1"/>
</dbReference>
<gene>
    <name evidence="6" type="ORF">AMSG_00941</name>
</gene>
<evidence type="ECO:0000313" key="7">
    <source>
        <dbReference type="Proteomes" id="UP000054408"/>
    </source>
</evidence>
<organism evidence="6 7">
    <name type="scientific">Thecamonas trahens ATCC 50062</name>
    <dbReference type="NCBI Taxonomy" id="461836"/>
    <lineage>
        <taxon>Eukaryota</taxon>
        <taxon>Apusozoa</taxon>
        <taxon>Apusomonadida</taxon>
        <taxon>Apusomonadidae</taxon>
        <taxon>Thecamonas</taxon>
    </lineage>
</organism>
<keyword evidence="1" id="KW-0808">Transferase</keyword>
<dbReference type="GeneID" id="25560716"/>
<dbReference type="RefSeq" id="XP_013762118.1">
    <property type="nucleotide sequence ID" value="XM_013906664.1"/>
</dbReference>
<reference evidence="6 7" key="1">
    <citation type="submission" date="2010-05" db="EMBL/GenBank/DDBJ databases">
        <title>The Genome Sequence of Thecamonas trahens ATCC 50062.</title>
        <authorList>
            <consortium name="The Broad Institute Genome Sequencing Platform"/>
            <person name="Russ C."/>
            <person name="Cuomo C."/>
            <person name="Shea T."/>
            <person name="Young S.K."/>
            <person name="Zeng Q."/>
            <person name="Koehrsen M."/>
            <person name="Haas B."/>
            <person name="Borodovsky M."/>
            <person name="Guigo R."/>
            <person name="Alvarado L."/>
            <person name="Berlin A."/>
            <person name="Bochicchio J."/>
            <person name="Borenstein D."/>
            <person name="Chapman S."/>
            <person name="Chen Z."/>
            <person name="Freedman E."/>
            <person name="Gellesch M."/>
            <person name="Goldberg J."/>
            <person name="Griggs A."/>
            <person name="Gujja S."/>
            <person name="Heilman E."/>
            <person name="Heiman D."/>
            <person name="Hepburn T."/>
            <person name="Howarth C."/>
            <person name="Jen D."/>
            <person name="Larson L."/>
            <person name="Mehta T."/>
            <person name="Park D."/>
            <person name="Pearson M."/>
            <person name="Roberts A."/>
            <person name="Saif S."/>
            <person name="Shenoy N."/>
            <person name="Sisk P."/>
            <person name="Stolte C."/>
            <person name="Sykes S."/>
            <person name="Thomson T."/>
            <person name="Walk T."/>
            <person name="White J."/>
            <person name="Yandava C."/>
            <person name="Burger G."/>
            <person name="Gray M.W."/>
            <person name="Holland P.W.H."/>
            <person name="King N."/>
            <person name="Lang F.B.F."/>
            <person name="Roger A.J."/>
            <person name="Ruiz-Trillo I."/>
            <person name="Lander E."/>
            <person name="Nusbaum C."/>
        </authorList>
    </citation>
    <scope>NUCLEOTIDE SEQUENCE [LARGE SCALE GENOMIC DNA]</scope>
    <source>
        <strain evidence="6 7">ATCC 50062</strain>
    </source>
</reference>
<evidence type="ECO:0000256" key="1">
    <source>
        <dbReference type="ARBA" id="ARBA00022679"/>
    </source>
</evidence>
<dbReference type="InterPro" id="IPR043472">
    <property type="entry name" value="Macro_dom-like"/>
</dbReference>
<accession>A0A0L0DID1</accession>
<dbReference type="STRING" id="461836.A0A0L0DID1"/>
<dbReference type="InterPro" id="IPR026591">
    <property type="entry name" value="Sirtuin_cat_small_dom_sf"/>
</dbReference>
<dbReference type="Pfam" id="PF01661">
    <property type="entry name" value="Macro"/>
    <property type="match status" value="1"/>
</dbReference>
<evidence type="ECO:0000256" key="2">
    <source>
        <dbReference type="ARBA" id="ARBA00023027"/>
    </source>
</evidence>
<dbReference type="SMART" id="SM00506">
    <property type="entry name" value="A1pp"/>
    <property type="match status" value="1"/>
</dbReference>
<dbReference type="OrthoDB" id="6077599at2759"/>
<name>A0A0L0DID1_THETB</name>
<keyword evidence="7" id="KW-1185">Reference proteome</keyword>
<protein>
    <submittedName>
        <fullName evidence="6">Appr-1-p processing domain-containing protein</fullName>
    </submittedName>
</protein>
<dbReference type="GO" id="GO:0016740">
    <property type="term" value="F:transferase activity"/>
    <property type="evidence" value="ECO:0007669"/>
    <property type="project" value="UniProtKB-KW"/>
</dbReference>
<dbReference type="InterPro" id="IPR026590">
    <property type="entry name" value="Ssirtuin_cat_dom"/>
</dbReference>
<keyword evidence="2" id="KW-0520">NAD</keyword>
<dbReference type="SUPFAM" id="SSF52467">
    <property type="entry name" value="DHS-like NAD/FAD-binding domain"/>
    <property type="match status" value="1"/>
</dbReference>
<sequence>MNKRDKVVELARYFANELGYRVPTATRLEARESLRALLTVRPPGPVNDDEMQAALDDLLRAEVEARGIVQPRAAAGKTQVGLMGLWRGDIRLVAADVVVNPANSALLGCFRPEHKCVDNILHAAGGPAIRAECAERRAHGDAEPVGSALLTTAGVLPAQYMAHTVGPQISGPVTAANEAGLAACYTSVLDAAAAVDAASVAFPCISTGLFAFPKRRAAEIAVATVSDWLAARKVRDAPDIFVLFVAYTDDDEAGLAAALGLESSTTEAAAAARTEAIVARVAAALAAADGVLVTCGAGLSAAAGVDYTSAEVHARFFPDMVARGYTNMYQYIGGAPRDPAVKWGYLARQVKEVRFGTDMIVHDTYDRLRTLVGDLPYFCLTSNVDGLLHRLGHFDPRRVVERQGSYALMQCLESECSSEPWPSEPELDRLRASLADDGTTSAPPPVCPVCGSENVFLNVRGGAWFDERPREAAEADLAAFLDGFAVDDNLIVLEIGVGYNTPTVIRRPNEQLVARQRGATLIRINTDHAHAPEAIESQTVLVPMDANAFLRAIAETTQAATE</sequence>
<evidence type="ECO:0000259" key="5">
    <source>
        <dbReference type="PROSITE" id="PS51154"/>
    </source>
</evidence>
<dbReference type="PROSITE" id="PS51154">
    <property type="entry name" value="MACRO"/>
    <property type="match status" value="1"/>
</dbReference>
<dbReference type="Gene3D" id="3.40.50.1220">
    <property type="entry name" value="TPP-binding domain"/>
    <property type="match status" value="1"/>
</dbReference>
<feature type="domain" description="Macro" evidence="5">
    <location>
        <begin position="70"/>
        <end position="263"/>
    </location>
</feature>
<dbReference type="SUPFAM" id="SSF52949">
    <property type="entry name" value="Macro domain-like"/>
    <property type="match status" value="1"/>
</dbReference>
<dbReference type="Proteomes" id="UP000054408">
    <property type="component" value="Unassembled WGS sequence"/>
</dbReference>
<proteinExistence type="predicted"/>
<evidence type="ECO:0000256" key="3">
    <source>
        <dbReference type="PROSITE-ProRule" id="PRU00236"/>
    </source>
</evidence>